<keyword evidence="3" id="KW-1185">Reference proteome</keyword>
<proteinExistence type="predicted"/>
<dbReference type="InterPro" id="IPR011990">
    <property type="entry name" value="TPR-like_helical_dom_sf"/>
</dbReference>
<reference evidence="2 3" key="1">
    <citation type="submission" date="2019-07" db="EMBL/GenBank/DDBJ databases">
        <authorList>
            <person name="Huq M.A."/>
        </authorList>
    </citation>
    <scope>NUCLEOTIDE SEQUENCE [LARGE SCALE GENOMIC DNA]</scope>
    <source>
        <strain evidence="2 3">MAH-3</strain>
    </source>
</reference>
<organism evidence="2 3">
    <name type="scientific">Fluviicola chungangensis</name>
    <dbReference type="NCBI Taxonomy" id="2597671"/>
    <lineage>
        <taxon>Bacteria</taxon>
        <taxon>Pseudomonadati</taxon>
        <taxon>Bacteroidota</taxon>
        <taxon>Flavobacteriia</taxon>
        <taxon>Flavobacteriales</taxon>
        <taxon>Crocinitomicaceae</taxon>
        <taxon>Fluviicola</taxon>
    </lineage>
</organism>
<accession>A0A556MNU7</accession>
<dbReference type="Proteomes" id="UP000316008">
    <property type="component" value="Unassembled WGS sequence"/>
</dbReference>
<protein>
    <recommendedName>
        <fullName evidence="4">Tetratricopeptide repeat protein</fullName>
    </recommendedName>
</protein>
<dbReference type="OrthoDB" id="1408321at2"/>
<comment type="caution">
    <text evidence="2">The sequence shown here is derived from an EMBL/GenBank/DDBJ whole genome shotgun (WGS) entry which is preliminary data.</text>
</comment>
<evidence type="ECO:0000313" key="3">
    <source>
        <dbReference type="Proteomes" id="UP000316008"/>
    </source>
</evidence>
<keyword evidence="1" id="KW-0812">Transmembrane</keyword>
<gene>
    <name evidence="2" type="ORF">FO442_13565</name>
</gene>
<dbReference type="EMBL" id="VLPL01000007">
    <property type="protein sequence ID" value="TSJ41488.1"/>
    <property type="molecule type" value="Genomic_DNA"/>
</dbReference>
<evidence type="ECO:0000313" key="2">
    <source>
        <dbReference type="EMBL" id="TSJ41488.1"/>
    </source>
</evidence>
<feature type="transmembrane region" description="Helical" evidence="1">
    <location>
        <begin position="23"/>
        <end position="50"/>
    </location>
</feature>
<sequence length="1072" mass="124519">MNITTVEKLAIIWKSLKPKSYNIITRIIVSAGLGLMAIPSLIQVVCLYFFGKDFYLTIFGQSNILVGLIVVLIGLIYNIISQLIDAPKKPENSIKNSQISNSKIIQVQGDFYEGASSQDLQEIKEILKDNSPLKDEWFKQIQLYKNLLNEYKPKTALKLVEALETRLNDSNLSSNSILRSEIAYLKGLCLEMIKNRVTDAYKCFIIAYELNSIKDVVKERACISYYMTEEYDKAQVLVNDILSTNSLNEFANAINVLLKPDSIAEGMNSVSKIVSGNRDFNRIIHLNVRNKEQFNNLVTSHPQLIQDGVVLTLLESTHQNYKNNLYIAEVAITRFLREFKILFNTIDYDNNRLLISTHNLLDSFMKLLQNSEITEYYVQIDFFRVFTGYLISKDDAAVFELQRLYNQNNNNDELLSLILSNVLQQSDKIDEAIQILNGMSQETPNSISLLLYCHYRADDIESYATTANRRIKLLEKIDSLATEEILRMVGVLAVHDKAKDIDLDKLSNISVEVPQYFEFIKIYRDLYVSGPKEEYTEWLLANKDVILKSEISISHYLQDAFFLNKNFDECITIVELKEDQFLSAFEISNYIWALHYAKANNHKLLKWLKHWRNNLPYNSAFTKLEIQKRTLISDWGECLDICKYAISHDQDELFMLYLAISCFHLNSTDEIENYVETLAKFNYQNAVTALQVANILLQFKFHKEGMELCYYWAKEKDNKQARTMFFMSFLKLPWDDFFVTFDEVEEGCYVFYKINGKDEGFVKIIEPNDEFSKQLLGHKTNDVIEIKRPLGNIVDSYKIGIICNKYLALKMEIIEETKNPQSGLGMQSFNIEEDGSPLDIIHQIAGLPNENPYNVYEEYYSQKILFSQLAFSTSELRENLIHAYYKLVYEKNGLLKMDPKAFPLLDFFQEYDFILDFTSLLHFYILEKEGKYTFKNKFKIPSFIMVLINSYRNKPLGMVHHEDYVLDKEYYDHLIAWINEKCEIINPASLLDIMDDATTGNTIENELGRYLINQAAMVQEFPNSVLITDDLFFYTMYPLSQKKLISTDVFLVYEMVKDTAIEFNVIDPSDNE</sequence>
<keyword evidence="1" id="KW-1133">Transmembrane helix</keyword>
<name>A0A556MNU7_9FLAO</name>
<dbReference type="AlphaFoldDB" id="A0A556MNU7"/>
<evidence type="ECO:0000256" key="1">
    <source>
        <dbReference type="SAM" id="Phobius"/>
    </source>
</evidence>
<evidence type="ECO:0008006" key="4">
    <source>
        <dbReference type="Google" id="ProtNLM"/>
    </source>
</evidence>
<feature type="transmembrane region" description="Helical" evidence="1">
    <location>
        <begin position="62"/>
        <end position="80"/>
    </location>
</feature>
<dbReference type="RefSeq" id="WP_144333749.1">
    <property type="nucleotide sequence ID" value="NZ_VLPL01000007.1"/>
</dbReference>
<keyword evidence="1" id="KW-0472">Membrane</keyword>
<dbReference type="SUPFAM" id="SSF48452">
    <property type="entry name" value="TPR-like"/>
    <property type="match status" value="1"/>
</dbReference>